<evidence type="ECO:0000313" key="1">
    <source>
        <dbReference type="EMBL" id="NYI40123.1"/>
    </source>
</evidence>
<dbReference type="Proteomes" id="UP000547973">
    <property type="component" value="Unassembled WGS sequence"/>
</dbReference>
<dbReference type="AlphaFoldDB" id="A0A7Z0CIM9"/>
<keyword evidence="2" id="KW-1185">Reference proteome</keyword>
<dbReference type="SUPFAM" id="SSF52540">
    <property type="entry name" value="P-loop containing nucleoside triphosphate hydrolases"/>
    <property type="match status" value="1"/>
</dbReference>
<evidence type="ECO:0000313" key="2">
    <source>
        <dbReference type="Proteomes" id="UP000547973"/>
    </source>
</evidence>
<comment type="caution">
    <text evidence="1">The sequence shown here is derived from an EMBL/GenBank/DDBJ whole genome shotgun (WGS) entry which is preliminary data.</text>
</comment>
<keyword evidence="1" id="KW-0808">Transferase</keyword>
<protein>
    <submittedName>
        <fullName evidence="1">Uridine kinase</fullName>
        <ecNumber evidence="1">2.7.1.48</ecNumber>
    </submittedName>
</protein>
<gene>
    <name evidence="1" type="ORF">BKA03_000242</name>
</gene>
<dbReference type="OrthoDB" id="572586at2"/>
<accession>A0A7Z0CIM9</accession>
<name>A0A7Z0CIM9_9MICO</name>
<organism evidence="1 2">
    <name type="scientific">Demequina lutea</name>
    <dbReference type="NCBI Taxonomy" id="431489"/>
    <lineage>
        <taxon>Bacteria</taxon>
        <taxon>Bacillati</taxon>
        <taxon>Actinomycetota</taxon>
        <taxon>Actinomycetes</taxon>
        <taxon>Micrococcales</taxon>
        <taxon>Demequinaceae</taxon>
        <taxon>Demequina</taxon>
    </lineage>
</organism>
<proteinExistence type="predicted"/>
<reference evidence="1 2" key="1">
    <citation type="submission" date="2020-07" db="EMBL/GenBank/DDBJ databases">
        <title>Sequencing the genomes of 1000 actinobacteria strains.</title>
        <authorList>
            <person name="Klenk H.-P."/>
        </authorList>
    </citation>
    <scope>NUCLEOTIDE SEQUENCE [LARGE SCALE GENOMIC DNA]</scope>
    <source>
        <strain evidence="1 2">DSM 19970</strain>
    </source>
</reference>
<dbReference type="EMBL" id="JACBZO010000001">
    <property type="protein sequence ID" value="NYI40123.1"/>
    <property type="molecule type" value="Genomic_DNA"/>
</dbReference>
<dbReference type="InterPro" id="IPR027417">
    <property type="entry name" value="P-loop_NTPase"/>
</dbReference>
<dbReference type="RefSeq" id="WP_062074887.1">
    <property type="nucleotide sequence ID" value="NZ_BBRC01000004.1"/>
</dbReference>
<dbReference type="EC" id="2.7.1.48" evidence="1"/>
<sequence length="230" mass="25724">MISDARAQTPRDAVLEALADAVVVRSGEHKTHPARIGIDGPDGSGKTTLRQELAEVLRGRGFDVIEASLDDFHRPRVVRYAMGRDSWEGYWAAAFDYETLTSDLLTPLGPRGTLRYRTKAHDLETDTPVEEGWLEADPHAILLIDGVLIQRREVISNLNCAIYLDVPFEETYQRLAVRNGFPADPEAPSNLRYTETQRHYQRTCTPVERAGIVVDNTDPGNPSIVKDNRS</sequence>
<dbReference type="Gene3D" id="3.40.50.300">
    <property type="entry name" value="P-loop containing nucleotide triphosphate hydrolases"/>
    <property type="match status" value="1"/>
</dbReference>
<keyword evidence="1" id="KW-0418">Kinase</keyword>
<dbReference type="GO" id="GO:0004849">
    <property type="term" value="F:uridine kinase activity"/>
    <property type="evidence" value="ECO:0007669"/>
    <property type="project" value="UniProtKB-EC"/>
</dbReference>